<evidence type="ECO:0000256" key="4">
    <source>
        <dbReference type="ARBA" id="ARBA00022692"/>
    </source>
</evidence>
<dbReference type="SUPFAM" id="SSF160240">
    <property type="entry name" value="Cation efflux protein cytoplasmic domain-like"/>
    <property type="match status" value="1"/>
</dbReference>
<feature type="domain" description="Cation efflux protein cytoplasmic" evidence="9">
    <location>
        <begin position="226"/>
        <end position="302"/>
    </location>
</feature>
<name>A0A1M5AXA6_9FIRM</name>
<evidence type="ECO:0000256" key="2">
    <source>
        <dbReference type="ARBA" id="ARBA00008114"/>
    </source>
</evidence>
<comment type="subcellular location">
    <subcellularLocation>
        <location evidence="1">Membrane</location>
        <topology evidence="1">Multi-pass membrane protein</topology>
    </subcellularLocation>
</comment>
<proteinExistence type="inferred from homology"/>
<dbReference type="PANTHER" id="PTHR43840">
    <property type="entry name" value="MITOCHONDRIAL METAL TRANSPORTER 1-RELATED"/>
    <property type="match status" value="1"/>
</dbReference>
<dbReference type="SUPFAM" id="SSF161111">
    <property type="entry name" value="Cation efflux protein transmembrane domain-like"/>
    <property type="match status" value="1"/>
</dbReference>
<dbReference type="GO" id="GO:0008324">
    <property type="term" value="F:monoatomic cation transmembrane transporter activity"/>
    <property type="evidence" value="ECO:0007669"/>
    <property type="project" value="InterPro"/>
</dbReference>
<dbReference type="AlphaFoldDB" id="A0A1M5AXA6"/>
<dbReference type="InterPro" id="IPR050291">
    <property type="entry name" value="CDF_Transporter"/>
</dbReference>
<dbReference type="Pfam" id="PF16916">
    <property type="entry name" value="ZT_dimer"/>
    <property type="match status" value="1"/>
</dbReference>
<evidence type="ECO:0000256" key="6">
    <source>
        <dbReference type="ARBA" id="ARBA00023136"/>
    </source>
</evidence>
<dbReference type="STRING" id="1123243.SAMN02745190_02450"/>
<dbReference type="PANTHER" id="PTHR43840:SF15">
    <property type="entry name" value="MITOCHONDRIAL METAL TRANSPORTER 1-RELATED"/>
    <property type="match status" value="1"/>
</dbReference>
<evidence type="ECO:0000256" key="3">
    <source>
        <dbReference type="ARBA" id="ARBA00022448"/>
    </source>
</evidence>
<dbReference type="Gene3D" id="3.30.70.1350">
    <property type="entry name" value="Cation efflux protein, cytoplasmic domain"/>
    <property type="match status" value="1"/>
</dbReference>
<feature type="domain" description="Cation efflux protein transmembrane" evidence="8">
    <location>
        <begin position="30"/>
        <end position="219"/>
    </location>
</feature>
<dbReference type="EMBL" id="FQUG01000015">
    <property type="protein sequence ID" value="SHF34849.1"/>
    <property type="molecule type" value="Genomic_DNA"/>
</dbReference>
<keyword evidence="11" id="KW-1185">Reference proteome</keyword>
<keyword evidence="3" id="KW-0813">Transport</keyword>
<evidence type="ECO:0000256" key="5">
    <source>
        <dbReference type="ARBA" id="ARBA00022989"/>
    </source>
</evidence>
<evidence type="ECO:0000256" key="1">
    <source>
        <dbReference type="ARBA" id="ARBA00004141"/>
    </source>
</evidence>
<dbReference type="InterPro" id="IPR036837">
    <property type="entry name" value="Cation_efflux_CTD_sf"/>
</dbReference>
<dbReference type="InterPro" id="IPR027469">
    <property type="entry name" value="Cation_efflux_TMD_sf"/>
</dbReference>
<feature type="transmembrane region" description="Helical" evidence="7">
    <location>
        <begin position="30"/>
        <end position="57"/>
    </location>
</feature>
<feature type="transmembrane region" description="Helical" evidence="7">
    <location>
        <begin position="96"/>
        <end position="114"/>
    </location>
</feature>
<sequence length="388" mass="42014">MDAIVEKLLPGLENMNDSGTREKMGMRVSVIGIIANLMLCTAKLIIGFVSGSISVIADGLNNLSDAGSGVAMLFGFRMAASPADPEHPFGHGRVEYLSGLFLAVVIIIVGFELLKSSVEKIISPEAIAVDAVTAGVLVLSIVGKLVLSEFYFRAGRRLNSATIHAAGVDSRSDCLTTAVVLASVLVYELAGVNIDGIAGALVSLFVLYSGWEAANGTIQPLLGEAPDPELTTGIKCMTLATKSIVGVHDLIVHNYGPGRVFASLHAEVPHTMNIMEAHEIIDDLEQRIAEKYNLNVTVHMDPIVVDDPETNAFRLFLTNVLQAVETGLTMHDFRMVTLTEGRRRLLFDVVVPHKTYLSDQEIRKVIEQQLETSHPGVEVDIHFDHQYC</sequence>
<gene>
    <name evidence="10" type="ORF">SAMN02745190_02450</name>
</gene>
<dbReference type="GO" id="GO:0016020">
    <property type="term" value="C:membrane"/>
    <property type="evidence" value="ECO:0007669"/>
    <property type="project" value="UniProtKB-SubCell"/>
</dbReference>
<dbReference type="RefSeq" id="WP_072936534.1">
    <property type="nucleotide sequence ID" value="NZ_FQUG01000015.1"/>
</dbReference>
<dbReference type="InterPro" id="IPR027470">
    <property type="entry name" value="Cation_efflux_CTD"/>
</dbReference>
<dbReference type="Gene3D" id="1.20.1510.10">
    <property type="entry name" value="Cation efflux protein transmembrane domain"/>
    <property type="match status" value="1"/>
</dbReference>
<accession>A0A1M5AXA6</accession>
<evidence type="ECO:0000259" key="8">
    <source>
        <dbReference type="Pfam" id="PF01545"/>
    </source>
</evidence>
<dbReference type="Proteomes" id="UP000184404">
    <property type="component" value="Unassembled WGS sequence"/>
</dbReference>
<feature type="transmembrane region" description="Helical" evidence="7">
    <location>
        <begin position="126"/>
        <end position="147"/>
    </location>
</feature>
<evidence type="ECO:0000313" key="11">
    <source>
        <dbReference type="Proteomes" id="UP000184404"/>
    </source>
</evidence>
<dbReference type="InterPro" id="IPR002524">
    <property type="entry name" value="Cation_efflux"/>
</dbReference>
<dbReference type="InterPro" id="IPR058533">
    <property type="entry name" value="Cation_efflux_TM"/>
</dbReference>
<keyword evidence="4 7" id="KW-0812">Transmembrane</keyword>
<keyword evidence="5 7" id="KW-1133">Transmembrane helix</keyword>
<comment type="similarity">
    <text evidence="2">Belongs to the cation diffusion facilitator (CDF) transporter (TC 2.A.4) family.</text>
</comment>
<reference evidence="10 11" key="1">
    <citation type="submission" date="2016-11" db="EMBL/GenBank/DDBJ databases">
        <authorList>
            <person name="Jaros S."/>
            <person name="Januszkiewicz K."/>
            <person name="Wedrychowicz H."/>
        </authorList>
    </citation>
    <scope>NUCLEOTIDE SEQUENCE [LARGE SCALE GENOMIC DNA]</scope>
    <source>
        <strain evidence="10 11">DSM 10502</strain>
    </source>
</reference>
<evidence type="ECO:0000259" key="9">
    <source>
        <dbReference type="Pfam" id="PF16916"/>
    </source>
</evidence>
<dbReference type="NCBIfam" id="TIGR01297">
    <property type="entry name" value="CDF"/>
    <property type="match status" value="1"/>
</dbReference>
<organism evidence="10 11">
    <name type="scientific">Schwartzia succinivorans DSM 10502</name>
    <dbReference type="NCBI Taxonomy" id="1123243"/>
    <lineage>
        <taxon>Bacteria</taxon>
        <taxon>Bacillati</taxon>
        <taxon>Bacillota</taxon>
        <taxon>Negativicutes</taxon>
        <taxon>Selenomonadales</taxon>
        <taxon>Selenomonadaceae</taxon>
        <taxon>Schwartzia</taxon>
    </lineage>
</organism>
<dbReference type="OrthoDB" id="9806522at2"/>
<evidence type="ECO:0000313" key="10">
    <source>
        <dbReference type="EMBL" id="SHF34849.1"/>
    </source>
</evidence>
<keyword evidence="6 7" id="KW-0472">Membrane</keyword>
<dbReference type="FunFam" id="1.20.1510.10:FF:000006">
    <property type="entry name" value="Divalent cation efflux transporter"/>
    <property type="match status" value="1"/>
</dbReference>
<evidence type="ECO:0000256" key="7">
    <source>
        <dbReference type="SAM" id="Phobius"/>
    </source>
</evidence>
<dbReference type="Pfam" id="PF01545">
    <property type="entry name" value="Cation_efflux"/>
    <property type="match status" value="1"/>
</dbReference>
<protein>
    <submittedName>
        <fullName evidence="10">Cation diffusion facilitator family transporter</fullName>
    </submittedName>
</protein>